<dbReference type="InterPro" id="IPR000878">
    <property type="entry name" value="4pyrrol_Mease"/>
</dbReference>
<dbReference type="GO" id="GO:0006950">
    <property type="term" value="P:response to stress"/>
    <property type="evidence" value="ECO:0007669"/>
    <property type="project" value="UniProtKB-ARBA"/>
</dbReference>
<dbReference type="SUPFAM" id="SSF101386">
    <property type="entry name" value="all-alpha NTP pyrophosphatases"/>
    <property type="match status" value="2"/>
</dbReference>
<dbReference type="GO" id="GO:0046061">
    <property type="term" value="P:dATP catabolic process"/>
    <property type="evidence" value="ECO:0007669"/>
    <property type="project" value="TreeGrafter"/>
</dbReference>
<dbReference type="RefSeq" id="WP_155475572.1">
    <property type="nucleotide sequence ID" value="NZ_WNKU01000004.1"/>
</dbReference>
<dbReference type="PIRSF" id="PIRSF002845">
    <property type="entry name" value="Ttrprl_mtas_MazG"/>
    <property type="match status" value="1"/>
</dbReference>
<evidence type="ECO:0000313" key="3">
    <source>
        <dbReference type="EMBL" id="MTV48470.1"/>
    </source>
</evidence>
<feature type="domain" description="NTP pyrophosphohydrolase MazG-like" evidence="2">
    <location>
        <begin position="281"/>
        <end position="354"/>
    </location>
</feature>
<dbReference type="PANTHER" id="PTHR30522:SF0">
    <property type="entry name" value="NUCLEOSIDE TRIPHOSPHATE PYROPHOSPHOHYDROLASE"/>
    <property type="match status" value="1"/>
</dbReference>
<dbReference type="EMBL" id="WNKU01000004">
    <property type="protein sequence ID" value="MTV48470.1"/>
    <property type="molecule type" value="Genomic_DNA"/>
</dbReference>
<dbReference type="EC" id="3.6.1.9" evidence="3"/>
<organism evidence="3 4">
    <name type="scientific">Heliobacterium mobile</name>
    <name type="common">Heliobacillus mobilis</name>
    <dbReference type="NCBI Taxonomy" id="28064"/>
    <lineage>
        <taxon>Bacteria</taxon>
        <taxon>Bacillati</taxon>
        <taxon>Bacillota</taxon>
        <taxon>Clostridia</taxon>
        <taxon>Eubacteriales</taxon>
        <taxon>Heliobacteriaceae</taxon>
        <taxon>Heliobacterium</taxon>
    </lineage>
</organism>
<dbReference type="AlphaFoldDB" id="A0A6I3SI15"/>
<dbReference type="Pfam" id="PF03819">
    <property type="entry name" value="MazG"/>
    <property type="match status" value="2"/>
</dbReference>
<name>A0A6I3SI15_HELMO</name>
<evidence type="ECO:0000313" key="4">
    <source>
        <dbReference type="Proteomes" id="UP000430670"/>
    </source>
</evidence>
<dbReference type="CDD" id="cd11529">
    <property type="entry name" value="NTP-PPase_MazG_Cterm"/>
    <property type="match status" value="1"/>
</dbReference>
<protein>
    <submittedName>
        <fullName evidence="3">Nucleoside triphosphate pyrophosphohydrolase</fullName>
        <ecNumber evidence="3">3.6.1.9</ecNumber>
    </submittedName>
</protein>
<proteinExistence type="predicted"/>
<dbReference type="InterPro" id="IPR024180">
    <property type="entry name" value="Tetrapyrrole_Mease/MazG_pred"/>
</dbReference>
<dbReference type="GO" id="GO:0047429">
    <property type="term" value="F:nucleoside triphosphate diphosphatase activity"/>
    <property type="evidence" value="ECO:0007669"/>
    <property type="project" value="UniProtKB-EC"/>
</dbReference>
<dbReference type="InterPro" id="IPR011551">
    <property type="entry name" value="NTP_PyrPHydrolase_MazG"/>
</dbReference>
<dbReference type="NCBIfam" id="NF007113">
    <property type="entry name" value="PRK09562.1"/>
    <property type="match status" value="1"/>
</dbReference>
<dbReference type="GO" id="GO:0046052">
    <property type="term" value="P:UTP catabolic process"/>
    <property type="evidence" value="ECO:0007669"/>
    <property type="project" value="TreeGrafter"/>
</dbReference>
<dbReference type="PANTHER" id="PTHR30522">
    <property type="entry name" value="NUCLEOSIDE TRIPHOSPHATE PYROPHOSPHOHYDROLASE"/>
    <property type="match status" value="1"/>
</dbReference>
<dbReference type="GO" id="GO:0006203">
    <property type="term" value="P:dGTP catabolic process"/>
    <property type="evidence" value="ECO:0007669"/>
    <property type="project" value="TreeGrafter"/>
</dbReference>
<reference evidence="3 4" key="1">
    <citation type="submission" date="2019-11" db="EMBL/GenBank/DDBJ databases">
        <title>Whole-genome sequence of a the green, strictly anaerobic photosynthetic bacterium Heliobacillus mobilis DSM 6151.</title>
        <authorList>
            <person name="Kyndt J.A."/>
            <person name="Meyer T.E."/>
        </authorList>
    </citation>
    <scope>NUCLEOTIDE SEQUENCE [LARGE SCALE GENOMIC DNA]</scope>
    <source>
        <strain evidence="3 4">DSM 6151</strain>
    </source>
</reference>
<dbReference type="Gene3D" id="3.40.1010.10">
    <property type="entry name" value="Cobalt-precorrin-4 Transmethylase, Domain 1"/>
    <property type="match status" value="1"/>
</dbReference>
<dbReference type="InterPro" id="IPR048015">
    <property type="entry name" value="NTP-PPase_MazG-like_N"/>
</dbReference>
<gene>
    <name evidence="3" type="primary">mazG</name>
    <name evidence="3" type="ORF">GJ688_05660</name>
</gene>
<dbReference type="CDD" id="cd11528">
    <property type="entry name" value="NTP-PPase_MazG_Nterm"/>
    <property type="match status" value="1"/>
</dbReference>
<feature type="domain" description="Tetrapyrrole methylase" evidence="1">
    <location>
        <begin position="5"/>
        <end position="207"/>
    </location>
</feature>
<evidence type="ECO:0000259" key="1">
    <source>
        <dbReference type="Pfam" id="PF00590"/>
    </source>
</evidence>
<dbReference type="InterPro" id="IPR048011">
    <property type="entry name" value="NTP-PPase_MazG-like_C"/>
</dbReference>
<sequence length="514" mass="58155">MEPNITIVGLGAGDAGHLTLAGWQALQSQRPLFLRTSVHPTVEYLTKSGLTYRSFDYLYDQVDSFDQLYPRIAEEILQESEKGPLTFAVPGHPRVGEKTVEILLAEAGRRGLTVDVIPGVSFLEAIYTTIGLDPSRGLTVLDGLDLRADDLAGRQGIIITQMYSPLVASEVKLTLMESYPDEYPVTVVRAAGVSGEERVETIPLYQLDRLSWVDHLTSLYVPPKGDGDRAEQESVAEEFEQESRVQSTGYRFSSGEYPLDPLVDVMFRLLGEDGCPWDREQTHESLKPYLLEEAYEVLEAIDLKDDSKIREELGDVLLQVVFHGAIAQQEGRFQIGEIVQTITEKMIRRHPHVFADIQVADSKEVLVNWEAIKAQEKGEKVKSPSGIDKVTTALPALLRAEKLQKRAARIGFDWVDWHGPREKVREELAELVEAIDSGDKQHIRDELGDLFFAVVNLARFFQVNPEEALHRTSDKFIRRFRYVEECCRREQKNMTDCSLEEMDKYWDEAKAQGL</sequence>
<dbReference type="Proteomes" id="UP000430670">
    <property type="component" value="Unassembled WGS sequence"/>
</dbReference>
<dbReference type="CDD" id="cd11723">
    <property type="entry name" value="YabN_N_like"/>
    <property type="match status" value="1"/>
</dbReference>
<dbReference type="GO" id="GO:0046076">
    <property type="term" value="P:dTTP catabolic process"/>
    <property type="evidence" value="ECO:0007669"/>
    <property type="project" value="TreeGrafter"/>
</dbReference>
<keyword evidence="4" id="KW-1185">Reference proteome</keyword>
<dbReference type="InterPro" id="IPR035996">
    <property type="entry name" value="4pyrrol_Methylase_sf"/>
</dbReference>
<dbReference type="GO" id="GO:0046047">
    <property type="term" value="P:TTP catabolic process"/>
    <property type="evidence" value="ECO:0007669"/>
    <property type="project" value="TreeGrafter"/>
</dbReference>
<evidence type="ECO:0000259" key="2">
    <source>
        <dbReference type="Pfam" id="PF03819"/>
    </source>
</evidence>
<dbReference type="FunFam" id="1.10.287.1080:FF:000001">
    <property type="entry name" value="Nucleoside triphosphate pyrophosphohydrolase"/>
    <property type="match status" value="1"/>
</dbReference>
<dbReference type="InterPro" id="IPR014777">
    <property type="entry name" value="4pyrrole_Mease_sub1"/>
</dbReference>
<comment type="caution">
    <text evidence="3">The sequence shown here is derived from an EMBL/GenBank/DDBJ whole genome shotgun (WGS) entry which is preliminary data.</text>
</comment>
<feature type="domain" description="NTP pyrophosphohydrolase MazG-like" evidence="2">
    <location>
        <begin position="424"/>
        <end position="480"/>
    </location>
</feature>
<dbReference type="FunFam" id="1.10.287.1080:FF:000003">
    <property type="entry name" value="Nucleoside triphosphate pyrophosphohydrolase"/>
    <property type="match status" value="1"/>
</dbReference>
<dbReference type="GO" id="GO:0008168">
    <property type="term" value="F:methyltransferase activity"/>
    <property type="evidence" value="ECO:0007669"/>
    <property type="project" value="InterPro"/>
</dbReference>
<accession>A0A6I3SI15</accession>
<dbReference type="OrthoDB" id="9808939at2"/>
<dbReference type="Gene3D" id="1.10.287.1080">
    <property type="entry name" value="MazG-like"/>
    <property type="match status" value="2"/>
</dbReference>
<dbReference type="NCBIfam" id="TIGR00444">
    <property type="entry name" value="mazG"/>
    <property type="match status" value="1"/>
</dbReference>
<dbReference type="Pfam" id="PF00590">
    <property type="entry name" value="TP_methylase"/>
    <property type="match status" value="1"/>
</dbReference>
<dbReference type="InterPro" id="IPR004518">
    <property type="entry name" value="MazG-like_dom"/>
</dbReference>
<dbReference type="InterPro" id="IPR035013">
    <property type="entry name" value="YabN_N"/>
</dbReference>
<keyword evidence="3" id="KW-0378">Hydrolase</keyword>
<dbReference type="SUPFAM" id="SSF53790">
    <property type="entry name" value="Tetrapyrrole methylase"/>
    <property type="match status" value="1"/>
</dbReference>
<dbReference type="GO" id="GO:0046081">
    <property type="term" value="P:dUTP catabolic process"/>
    <property type="evidence" value="ECO:0007669"/>
    <property type="project" value="TreeGrafter"/>
</dbReference>